<feature type="compositionally biased region" description="Acidic residues" evidence="10">
    <location>
        <begin position="289"/>
        <end position="303"/>
    </location>
</feature>
<gene>
    <name evidence="12" type="ORF">EST38_g2989</name>
</gene>
<dbReference type="Proteomes" id="UP000290288">
    <property type="component" value="Unassembled WGS sequence"/>
</dbReference>
<dbReference type="STRING" id="2316362.A0A4Q2DU67"/>
<evidence type="ECO:0000256" key="1">
    <source>
        <dbReference type="ARBA" id="ARBA00003202"/>
    </source>
</evidence>
<dbReference type="OrthoDB" id="6255506at2759"/>
<name>A0A4Q2DU67_9AGAR</name>
<dbReference type="PANTHER" id="PTHR31196:SF2">
    <property type="entry name" value="RNA POLYMERASE II NUCLEAR LOCALIZATION PROTEIN SLC7A6OS-RELATED"/>
    <property type="match status" value="1"/>
</dbReference>
<feature type="domain" description="Transcription factor Iwr1" evidence="11">
    <location>
        <begin position="224"/>
        <end position="292"/>
    </location>
</feature>
<accession>A0A4Q2DU67</accession>
<evidence type="ECO:0000256" key="9">
    <source>
        <dbReference type="ARBA" id="ARBA00023242"/>
    </source>
</evidence>
<proteinExistence type="inferred from homology"/>
<organism evidence="12 13">
    <name type="scientific">Candolleomyces aberdarensis</name>
    <dbReference type="NCBI Taxonomy" id="2316362"/>
    <lineage>
        <taxon>Eukaryota</taxon>
        <taxon>Fungi</taxon>
        <taxon>Dikarya</taxon>
        <taxon>Basidiomycota</taxon>
        <taxon>Agaricomycotina</taxon>
        <taxon>Agaricomycetes</taxon>
        <taxon>Agaricomycetidae</taxon>
        <taxon>Agaricales</taxon>
        <taxon>Agaricineae</taxon>
        <taxon>Psathyrellaceae</taxon>
        <taxon>Candolleomyces</taxon>
    </lineage>
</organism>
<dbReference type="GO" id="GO:0005737">
    <property type="term" value="C:cytoplasm"/>
    <property type="evidence" value="ECO:0007669"/>
    <property type="project" value="UniProtKB-SubCell"/>
</dbReference>
<feature type="region of interest" description="Disordered" evidence="10">
    <location>
        <begin position="191"/>
        <end position="222"/>
    </location>
</feature>
<evidence type="ECO:0000256" key="2">
    <source>
        <dbReference type="ARBA" id="ARBA00004123"/>
    </source>
</evidence>
<dbReference type="AlphaFoldDB" id="A0A4Q2DU67"/>
<feature type="region of interest" description="Disordered" evidence="10">
    <location>
        <begin position="65"/>
        <end position="158"/>
    </location>
</feature>
<dbReference type="Pfam" id="PF08574">
    <property type="entry name" value="Iwr1"/>
    <property type="match status" value="1"/>
</dbReference>
<feature type="compositionally biased region" description="Acidic residues" evidence="10">
    <location>
        <begin position="258"/>
        <end position="281"/>
    </location>
</feature>
<dbReference type="InterPro" id="IPR013883">
    <property type="entry name" value="TF_Iwr1_dom"/>
</dbReference>
<evidence type="ECO:0000256" key="4">
    <source>
        <dbReference type="ARBA" id="ARBA00010218"/>
    </source>
</evidence>
<evidence type="ECO:0000256" key="6">
    <source>
        <dbReference type="ARBA" id="ARBA00022448"/>
    </source>
</evidence>
<evidence type="ECO:0000313" key="12">
    <source>
        <dbReference type="EMBL" id="RXW22862.1"/>
    </source>
</evidence>
<feature type="region of interest" description="Disordered" evidence="10">
    <location>
        <begin position="258"/>
        <end position="325"/>
    </location>
</feature>
<evidence type="ECO:0000256" key="3">
    <source>
        <dbReference type="ARBA" id="ARBA00004496"/>
    </source>
</evidence>
<dbReference type="PANTHER" id="PTHR31196">
    <property type="entry name" value="RNA POLYMERASE II NUCLEAR LOCALIZATION PROTEIN SLC7A6OS-RELATED"/>
    <property type="match status" value="1"/>
</dbReference>
<reference evidence="12 13" key="1">
    <citation type="submission" date="2019-01" db="EMBL/GenBank/DDBJ databases">
        <title>Draft genome sequence of Psathyrella aberdarensis IHI B618.</title>
        <authorList>
            <person name="Buettner E."/>
            <person name="Kellner H."/>
        </authorList>
    </citation>
    <scope>NUCLEOTIDE SEQUENCE [LARGE SCALE GENOMIC DNA]</scope>
    <source>
        <strain evidence="12 13">IHI B618</strain>
    </source>
</reference>
<dbReference type="GO" id="GO:0032502">
    <property type="term" value="P:developmental process"/>
    <property type="evidence" value="ECO:0007669"/>
    <property type="project" value="TreeGrafter"/>
</dbReference>
<comment type="subcellular location">
    <subcellularLocation>
        <location evidence="3">Cytoplasm</location>
    </subcellularLocation>
    <subcellularLocation>
        <location evidence="2">Nucleus</location>
    </subcellularLocation>
</comment>
<keyword evidence="7" id="KW-0963">Cytoplasm</keyword>
<evidence type="ECO:0000256" key="8">
    <source>
        <dbReference type="ARBA" id="ARBA00022927"/>
    </source>
</evidence>
<evidence type="ECO:0000259" key="11">
    <source>
        <dbReference type="Pfam" id="PF08574"/>
    </source>
</evidence>
<keyword evidence="8" id="KW-0653">Protein transport</keyword>
<comment type="caution">
    <text evidence="12">The sequence shown here is derived from an EMBL/GenBank/DDBJ whole genome shotgun (WGS) entry which is preliminary data.</text>
</comment>
<dbReference type="GO" id="GO:0005634">
    <property type="term" value="C:nucleus"/>
    <property type="evidence" value="ECO:0007669"/>
    <property type="project" value="UniProtKB-SubCell"/>
</dbReference>
<keyword evidence="9" id="KW-0539">Nucleus</keyword>
<dbReference type="GO" id="GO:0015031">
    <property type="term" value="P:protein transport"/>
    <property type="evidence" value="ECO:0007669"/>
    <property type="project" value="UniProtKB-KW"/>
</dbReference>
<feature type="compositionally biased region" description="Basic and acidic residues" evidence="10">
    <location>
        <begin position="70"/>
        <end position="79"/>
    </location>
</feature>
<comment type="function">
    <text evidence="1">Directs RNA polymerase II nuclear import.</text>
</comment>
<comment type="similarity">
    <text evidence="4">Belongs to the IWR1/SLC7A6OS family.</text>
</comment>
<feature type="region of interest" description="Disordered" evidence="10">
    <location>
        <begin position="1"/>
        <end position="21"/>
    </location>
</feature>
<dbReference type="InterPro" id="IPR040218">
    <property type="entry name" value="SLC7A6OS"/>
</dbReference>
<evidence type="ECO:0000313" key="13">
    <source>
        <dbReference type="Proteomes" id="UP000290288"/>
    </source>
</evidence>
<feature type="compositionally biased region" description="Polar residues" evidence="10">
    <location>
        <begin position="127"/>
        <end position="141"/>
    </location>
</feature>
<sequence length="325" mass="36683">MSSPVKMESAAPTAPLTASHGQYTILRIKRKRNEEPLDALVVESIIRRKKSKGGVGVFQYAQTVENSAWDDEKSQKDIQDAISKLSRESAAQSEPGAEVRQSSPLAPRQASPSRKRRFTIVEVDKITSPTKQKLDPISQTDTSRDVDQPPLPPDFRMYDAIPSAPVVEEPVEEDPEMVKFQAMLSDYLRINDVPLSPPPTESPMQVPAASKNDSRMKPPTADDGDYVWDIFYHRPTSLSEWNDLANVGMLSSFPTALFDEDYDSESESEIADEADEDSNEEDYYKNDYPDEEETDSDAEDSDEWHEHSDYDDTMGYHNEDEEFNS</sequence>
<evidence type="ECO:0000256" key="7">
    <source>
        <dbReference type="ARBA" id="ARBA00022490"/>
    </source>
</evidence>
<protein>
    <recommendedName>
        <fullName evidence="5">Probable RNA polymerase II nuclear localization protein SLC7A6OS</fullName>
    </recommendedName>
</protein>
<dbReference type="EMBL" id="SDEE01000058">
    <property type="protein sequence ID" value="RXW22862.1"/>
    <property type="molecule type" value="Genomic_DNA"/>
</dbReference>
<evidence type="ECO:0000256" key="5">
    <source>
        <dbReference type="ARBA" id="ARBA00017036"/>
    </source>
</evidence>
<evidence type="ECO:0000256" key="10">
    <source>
        <dbReference type="SAM" id="MobiDB-lite"/>
    </source>
</evidence>
<keyword evidence="6" id="KW-0813">Transport</keyword>
<keyword evidence="13" id="KW-1185">Reference proteome</keyword>